<name>A0AAV3Y704_9GAST</name>
<feature type="region of interest" description="Disordered" evidence="1">
    <location>
        <begin position="1"/>
        <end position="34"/>
    </location>
</feature>
<sequence>MVRSNFPQISRVRGRVRSSLTRNPTFFSPQPEGDQKAPLHILGKWALVAQESKLNFFNFSSWRATSEHQYSENPPSNLKDPSFEIATIARPSLGLRRDLR</sequence>
<accession>A0AAV3Y704</accession>
<proteinExistence type="predicted"/>
<protein>
    <submittedName>
        <fullName evidence="2">Uncharacterized protein</fullName>
    </submittedName>
</protein>
<reference evidence="2 3" key="1">
    <citation type="journal article" date="2021" name="Elife">
        <title>Chloroplast acquisition without the gene transfer in kleptoplastic sea slugs, Plakobranchus ocellatus.</title>
        <authorList>
            <person name="Maeda T."/>
            <person name="Takahashi S."/>
            <person name="Yoshida T."/>
            <person name="Shimamura S."/>
            <person name="Takaki Y."/>
            <person name="Nagai Y."/>
            <person name="Toyoda A."/>
            <person name="Suzuki Y."/>
            <person name="Arimoto A."/>
            <person name="Ishii H."/>
            <person name="Satoh N."/>
            <person name="Nishiyama T."/>
            <person name="Hasebe M."/>
            <person name="Maruyama T."/>
            <person name="Minagawa J."/>
            <person name="Obokata J."/>
            <person name="Shigenobu S."/>
        </authorList>
    </citation>
    <scope>NUCLEOTIDE SEQUENCE [LARGE SCALE GENOMIC DNA]</scope>
</reference>
<organism evidence="2 3">
    <name type="scientific">Plakobranchus ocellatus</name>
    <dbReference type="NCBI Taxonomy" id="259542"/>
    <lineage>
        <taxon>Eukaryota</taxon>
        <taxon>Metazoa</taxon>
        <taxon>Spiralia</taxon>
        <taxon>Lophotrochozoa</taxon>
        <taxon>Mollusca</taxon>
        <taxon>Gastropoda</taxon>
        <taxon>Heterobranchia</taxon>
        <taxon>Euthyneura</taxon>
        <taxon>Panpulmonata</taxon>
        <taxon>Sacoglossa</taxon>
        <taxon>Placobranchoidea</taxon>
        <taxon>Plakobranchidae</taxon>
        <taxon>Plakobranchus</taxon>
    </lineage>
</organism>
<keyword evidence="3" id="KW-1185">Reference proteome</keyword>
<feature type="compositionally biased region" description="Polar residues" evidence="1">
    <location>
        <begin position="18"/>
        <end position="28"/>
    </location>
</feature>
<gene>
    <name evidence="2" type="ORF">PoB_000439200</name>
</gene>
<evidence type="ECO:0000256" key="1">
    <source>
        <dbReference type="SAM" id="MobiDB-lite"/>
    </source>
</evidence>
<evidence type="ECO:0000313" key="3">
    <source>
        <dbReference type="Proteomes" id="UP000735302"/>
    </source>
</evidence>
<dbReference type="EMBL" id="BLXT01000512">
    <property type="protein sequence ID" value="GFN77886.1"/>
    <property type="molecule type" value="Genomic_DNA"/>
</dbReference>
<dbReference type="Proteomes" id="UP000735302">
    <property type="component" value="Unassembled WGS sequence"/>
</dbReference>
<comment type="caution">
    <text evidence="2">The sequence shown here is derived from an EMBL/GenBank/DDBJ whole genome shotgun (WGS) entry which is preliminary data.</text>
</comment>
<evidence type="ECO:0000313" key="2">
    <source>
        <dbReference type="EMBL" id="GFN77886.1"/>
    </source>
</evidence>
<dbReference type="AlphaFoldDB" id="A0AAV3Y704"/>